<protein>
    <recommendedName>
        <fullName evidence="10">ECM33-like protein</fullName>
    </recommendedName>
</protein>
<organism evidence="8 9">
    <name type="scientific">Ustilaginoidea virens</name>
    <name type="common">Rice false smut fungus</name>
    <name type="synonym">Villosiclava virens</name>
    <dbReference type="NCBI Taxonomy" id="1159556"/>
    <lineage>
        <taxon>Eukaryota</taxon>
        <taxon>Fungi</taxon>
        <taxon>Dikarya</taxon>
        <taxon>Ascomycota</taxon>
        <taxon>Pezizomycotina</taxon>
        <taxon>Sordariomycetes</taxon>
        <taxon>Hypocreomycetidae</taxon>
        <taxon>Hypocreales</taxon>
        <taxon>Clavicipitaceae</taxon>
        <taxon>Ustilaginoidea</taxon>
    </lineage>
</organism>
<dbReference type="PANTHER" id="PTHR31018">
    <property type="entry name" value="SPORULATION-SPECIFIC PROTEIN-RELATED"/>
    <property type="match status" value="1"/>
</dbReference>
<feature type="signal peptide" evidence="7">
    <location>
        <begin position="1"/>
        <end position="21"/>
    </location>
</feature>
<dbReference type="AlphaFoldDB" id="A0A1B5KWI0"/>
<keyword evidence="2" id="KW-0134">Cell wall</keyword>
<evidence type="ECO:0000313" key="8">
    <source>
        <dbReference type="EMBL" id="GAO14325.1"/>
    </source>
</evidence>
<evidence type="ECO:0000256" key="5">
    <source>
        <dbReference type="ARBA" id="ARBA00023180"/>
    </source>
</evidence>
<evidence type="ECO:0000256" key="4">
    <source>
        <dbReference type="ARBA" id="ARBA00022729"/>
    </source>
</evidence>
<dbReference type="GO" id="GO:0009986">
    <property type="term" value="C:cell surface"/>
    <property type="evidence" value="ECO:0007669"/>
    <property type="project" value="TreeGrafter"/>
</dbReference>
<feature type="region of interest" description="Disordered" evidence="6">
    <location>
        <begin position="347"/>
        <end position="370"/>
    </location>
</feature>
<dbReference type="InterPro" id="IPR051648">
    <property type="entry name" value="CWI-Assembly_Regulator"/>
</dbReference>
<dbReference type="Gene3D" id="3.80.20.20">
    <property type="entry name" value="Receptor L-domain"/>
    <property type="match status" value="1"/>
</dbReference>
<comment type="subcellular location">
    <subcellularLocation>
        <location evidence="1">Secreted</location>
        <location evidence="1">Cell wall</location>
    </subcellularLocation>
</comment>
<keyword evidence="4 7" id="KW-0732">Signal</keyword>
<dbReference type="PANTHER" id="PTHR31018:SF3">
    <property type="entry name" value="RECEPTOR PROTEIN-TYROSINE KINASE"/>
    <property type="match status" value="1"/>
</dbReference>
<comment type="caution">
    <text evidence="8">The sequence shown here is derived from an EMBL/GenBank/DDBJ whole genome shotgun (WGS) entry which is preliminary data.</text>
</comment>
<gene>
    <name evidence="8" type="ORF">UVI_02034000</name>
</gene>
<evidence type="ECO:0000313" key="9">
    <source>
        <dbReference type="Proteomes" id="UP000054053"/>
    </source>
</evidence>
<sequence>MRSATLVSAALAVAGIASVANRPLLAVSTCAQDITVTQPTPVIACDYITGDVTVDSAITGSLYIDGPKQIKGDLIINNATQLISISSPSINAIGGTLRLQGLQLLSSFDMKSLTSVKNLELINLNQLSGLSLGTSGVTKASSIRIQDTFISDLSGLNVATADNITISNNARLNMFDSKLQNVTNILSVVDNASNMQIKMNSLENAGELDFRSIKSFDAPILGTASRVSFQESPELLSVSANNLTSIKDSLTLDNNKKLTNISFTALQTISGDMTIRNNTALMKINQFPELKSIGSVLLAGSFNTVEIPKLNDIKGTVTVTSTTDISEFCGFFDNLKTKGLIRGKESCTSNNEKANEGGKGGTSGSGKNSTDSGAMSFSVNTAMLGFAAAAGFAQLF</sequence>
<dbReference type="Proteomes" id="UP000054053">
    <property type="component" value="Unassembled WGS sequence"/>
</dbReference>
<keyword evidence="3" id="KW-0964">Secreted</keyword>
<dbReference type="InterPro" id="IPR036941">
    <property type="entry name" value="Rcpt_L-dom_sf"/>
</dbReference>
<dbReference type="GO" id="GO:0005886">
    <property type="term" value="C:plasma membrane"/>
    <property type="evidence" value="ECO:0007669"/>
    <property type="project" value="TreeGrafter"/>
</dbReference>
<proteinExistence type="predicted"/>
<evidence type="ECO:0000256" key="7">
    <source>
        <dbReference type="SAM" id="SignalP"/>
    </source>
</evidence>
<evidence type="ECO:0000256" key="6">
    <source>
        <dbReference type="SAM" id="MobiDB-lite"/>
    </source>
</evidence>
<dbReference type="SUPFAM" id="SSF52058">
    <property type="entry name" value="L domain-like"/>
    <property type="match status" value="2"/>
</dbReference>
<name>A0A1B5KWI0_USTVR</name>
<evidence type="ECO:0008006" key="10">
    <source>
        <dbReference type="Google" id="ProtNLM"/>
    </source>
</evidence>
<feature type="chain" id="PRO_5008577586" description="ECM33-like protein" evidence="7">
    <location>
        <begin position="22"/>
        <end position="396"/>
    </location>
</feature>
<evidence type="ECO:0000256" key="1">
    <source>
        <dbReference type="ARBA" id="ARBA00004191"/>
    </source>
</evidence>
<dbReference type="GO" id="GO:0031505">
    <property type="term" value="P:fungal-type cell wall organization"/>
    <property type="evidence" value="ECO:0007669"/>
    <property type="project" value="TreeGrafter"/>
</dbReference>
<dbReference type="GO" id="GO:0009277">
    <property type="term" value="C:fungal-type cell wall"/>
    <property type="evidence" value="ECO:0007669"/>
    <property type="project" value="TreeGrafter"/>
</dbReference>
<reference evidence="9" key="1">
    <citation type="journal article" date="2016" name="Genome Announc.">
        <title>Genome sequence of Ustilaginoidea virens IPU010, a rice pathogenic fungus causing false smut.</title>
        <authorList>
            <person name="Kumagai T."/>
            <person name="Ishii T."/>
            <person name="Terai G."/>
            <person name="Umemura M."/>
            <person name="Machida M."/>
            <person name="Asai K."/>
        </authorList>
    </citation>
    <scope>NUCLEOTIDE SEQUENCE [LARGE SCALE GENOMIC DNA]</scope>
    <source>
        <strain evidence="9">IPU010</strain>
    </source>
</reference>
<evidence type="ECO:0000256" key="3">
    <source>
        <dbReference type="ARBA" id="ARBA00022525"/>
    </source>
</evidence>
<dbReference type="EMBL" id="BBTG02000016">
    <property type="protein sequence ID" value="GAO14325.1"/>
    <property type="molecule type" value="Genomic_DNA"/>
</dbReference>
<keyword evidence="5" id="KW-0325">Glycoprotein</keyword>
<accession>A0A1B5KWI0</accession>
<evidence type="ECO:0000256" key="2">
    <source>
        <dbReference type="ARBA" id="ARBA00022512"/>
    </source>
</evidence>